<comment type="caution">
    <text evidence="4">The sequence shown here is derived from an EMBL/GenBank/DDBJ whole genome shotgun (WGS) entry which is preliminary data.</text>
</comment>
<sequence>MDVSWENHPAQAVPQQDNASSDYNTQVILSEIPAGMTSIDILQVLVVSYRLGHAKVSLNHDNTATVNELSAEARTYLFSLGRINVTGYLLNVRKPPNPYDHNRARTDSFASGHNVGNVIYDNPHTFQENLPYPQPGDGRYAERVRVDSVLSSTGRYDQDPFEGGQPAPSRPTAVRTSSPPPYGWQWNENNQLYHPDFGTNSGREAVADVKHVCPICSKVLTDDMEFINFHVDNCLANRTAALKMPNSSSVTYMYDNGKRDNGRVEYNTGGGVLYQHQSGVAKAEAKGTTSRPRNDEGSMVYLVGIPRNVDEVYVIDKFSAVFGDVIRCEIGRITRVGCVTFALREAAETALVAGSMVFSLDDGATMGGNFIEMKITKK</sequence>
<keyword evidence="1" id="KW-0694">RNA-binding</keyword>
<dbReference type="PROSITE" id="PS50102">
    <property type="entry name" value="RRM"/>
    <property type="match status" value="1"/>
</dbReference>
<evidence type="ECO:0000259" key="3">
    <source>
        <dbReference type="PROSITE" id="PS50102"/>
    </source>
</evidence>
<accession>A0A433QFR4</accession>
<dbReference type="InterPro" id="IPR035979">
    <property type="entry name" value="RBD_domain_sf"/>
</dbReference>
<dbReference type="GO" id="GO:0003723">
    <property type="term" value="F:RNA binding"/>
    <property type="evidence" value="ECO:0007669"/>
    <property type="project" value="UniProtKB-UniRule"/>
</dbReference>
<feature type="region of interest" description="Disordered" evidence="2">
    <location>
        <begin position="152"/>
        <end position="187"/>
    </location>
</feature>
<evidence type="ECO:0000313" key="4">
    <source>
        <dbReference type="EMBL" id="RUS28668.1"/>
    </source>
</evidence>
<dbReference type="EMBL" id="RBNJ01006288">
    <property type="protein sequence ID" value="RUS28668.1"/>
    <property type="molecule type" value="Genomic_DNA"/>
</dbReference>
<dbReference type="InterPro" id="IPR000504">
    <property type="entry name" value="RRM_dom"/>
</dbReference>
<feature type="domain" description="RRM" evidence="3">
    <location>
        <begin position="298"/>
        <end position="378"/>
    </location>
</feature>
<dbReference type="SUPFAM" id="SSF54928">
    <property type="entry name" value="RNA-binding domain, RBD"/>
    <property type="match status" value="1"/>
</dbReference>
<evidence type="ECO:0000256" key="1">
    <source>
        <dbReference type="PROSITE-ProRule" id="PRU00176"/>
    </source>
</evidence>
<dbReference type="Proteomes" id="UP000274822">
    <property type="component" value="Unassembled WGS sequence"/>
</dbReference>
<evidence type="ECO:0000313" key="5">
    <source>
        <dbReference type="Proteomes" id="UP000274822"/>
    </source>
</evidence>
<feature type="region of interest" description="Disordered" evidence="2">
    <location>
        <begin position="1"/>
        <end position="20"/>
    </location>
</feature>
<dbReference type="Gene3D" id="3.30.70.330">
    <property type="match status" value="1"/>
</dbReference>
<organism evidence="4 5">
    <name type="scientific">Jimgerdemannia flammicorona</name>
    <dbReference type="NCBI Taxonomy" id="994334"/>
    <lineage>
        <taxon>Eukaryota</taxon>
        <taxon>Fungi</taxon>
        <taxon>Fungi incertae sedis</taxon>
        <taxon>Mucoromycota</taxon>
        <taxon>Mucoromycotina</taxon>
        <taxon>Endogonomycetes</taxon>
        <taxon>Endogonales</taxon>
        <taxon>Endogonaceae</taxon>
        <taxon>Jimgerdemannia</taxon>
    </lineage>
</organism>
<keyword evidence="5" id="KW-1185">Reference proteome</keyword>
<proteinExistence type="predicted"/>
<name>A0A433QFR4_9FUNG</name>
<protein>
    <recommendedName>
        <fullName evidence="3">RRM domain-containing protein</fullName>
    </recommendedName>
</protein>
<dbReference type="InterPro" id="IPR012677">
    <property type="entry name" value="Nucleotide-bd_a/b_plait_sf"/>
</dbReference>
<gene>
    <name evidence="4" type="ORF">BC938DRAFT_481587</name>
</gene>
<dbReference type="AlphaFoldDB" id="A0A433QFR4"/>
<dbReference type="CDD" id="cd00590">
    <property type="entry name" value="RRM_SF"/>
    <property type="match status" value="1"/>
</dbReference>
<reference evidence="4 5" key="1">
    <citation type="journal article" date="2018" name="New Phytol.">
        <title>Phylogenomics of Endogonaceae and evolution of mycorrhizas within Mucoromycota.</title>
        <authorList>
            <person name="Chang Y."/>
            <person name="Desiro A."/>
            <person name="Na H."/>
            <person name="Sandor L."/>
            <person name="Lipzen A."/>
            <person name="Clum A."/>
            <person name="Barry K."/>
            <person name="Grigoriev I.V."/>
            <person name="Martin F.M."/>
            <person name="Stajich J.E."/>
            <person name="Smith M.E."/>
            <person name="Bonito G."/>
            <person name="Spatafora J.W."/>
        </authorList>
    </citation>
    <scope>NUCLEOTIDE SEQUENCE [LARGE SCALE GENOMIC DNA]</scope>
    <source>
        <strain evidence="4 5">AD002</strain>
    </source>
</reference>
<evidence type="ECO:0000256" key="2">
    <source>
        <dbReference type="SAM" id="MobiDB-lite"/>
    </source>
</evidence>